<dbReference type="EMBL" id="BMND01000018">
    <property type="protein sequence ID" value="GGN51669.1"/>
    <property type="molecule type" value="Genomic_DNA"/>
</dbReference>
<accession>A0ABQ2JMI4</accession>
<gene>
    <name evidence="2" type="ORF">GCM10012285_42000</name>
</gene>
<comment type="caution">
    <text evidence="2">The sequence shown here is derived from an EMBL/GenBank/DDBJ whole genome shotgun (WGS) entry which is preliminary data.</text>
</comment>
<feature type="compositionally biased region" description="Basic residues" evidence="1">
    <location>
        <begin position="45"/>
        <end position="55"/>
    </location>
</feature>
<name>A0ABQ2JMI4_9ACTN</name>
<evidence type="ECO:0000313" key="3">
    <source>
        <dbReference type="Proteomes" id="UP000600080"/>
    </source>
</evidence>
<dbReference type="Proteomes" id="UP000600080">
    <property type="component" value="Unassembled WGS sequence"/>
</dbReference>
<sequence length="61" mass="6786">MTTFVGQGETEDSPDLLDSAVWALRDLILDPTMPPPRGGDDQRLAGRRQSCHHVARPWLDS</sequence>
<protein>
    <submittedName>
        <fullName evidence="2">Uncharacterized protein</fullName>
    </submittedName>
</protein>
<evidence type="ECO:0000256" key="1">
    <source>
        <dbReference type="SAM" id="MobiDB-lite"/>
    </source>
</evidence>
<organism evidence="2 3">
    <name type="scientific">Streptomyces kronopolitis</name>
    <dbReference type="NCBI Taxonomy" id="1612435"/>
    <lineage>
        <taxon>Bacteria</taxon>
        <taxon>Bacillati</taxon>
        <taxon>Actinomycetota</taxon>
        <taxon>Actinomycetes</taxon>
        <taxon>Kitasatosporales</taxon>
        <taxon>Streptomycetaceae</taxon>
        <taxon>Streptomyces</taxon>
    </lineage>
</organism>
<feature type="region of interest" description="Disordered" evidence="1">
    <location>
        <begin position="31"/>
        <end position="61"/>
    </location>
</feature>
<evidence type="ECO:0000313" key="2">
    <source>
        <dbReference type="EMBL" id="GGN51669.1"/>
    </source>
</evidence>
<reference evidence="3" key="1">
    <citation type="journal article" date="2019" name="Int. J. Syst. Evol. Microbiol.">
        <title>The Global Catalogue of Microorganisms (GCM) 10K type strain sequencing project: providing services to taxonomists for standard genome sequencing and annotation.</title>
        <authorList>
            <consortium name="The Broad Institute Genomics Platform"/>
            <consortium name="The Broad Institute Genome Sequencing Center for Infectious Disease"/>
            <person name="Wu L."/>
            <person name="Ma J."/>
        </authorList>
    </citation>
    <scope>NUCLEOTIDE SEQUENCE [LARGE SCALE GENOMIC DNA]</scope>
    <source>
        <strain evidence="3">CGMCC 4.7323</strain>
    </source>
</reference>
<keyword evidence="3" id="KW-1185">Reference proteome</keyword>
<proteinExistence type="predicted"/>